<proteinExistence type="predicted"/>
<dbReference type="Proteomes" id="UP000324222">
    <property type="component" value="Unassembled WGS sequence"/>
</dbReference>
<comment type="caution">
    <text evidence="1">The sequence shown here is derived from an EMBL/GenBank/DDBJ whole genome shotgun (WGS) entry which is preliminary data.</text>
</comment>
<reference evidence="1 2" key="1">
    <citation type="submission" date="2019-05" db="EMBL/GenBank/DDBJ databases">
        <title>Another draft genome of Portunus trituberculatus and its Hox gene families provides insights of decapod evolution.</title>
        <authorList>
            <person name="Jeong J.-H."/>
            <person name="Song I."/>
            <person name="Kim S."/>
            <person name="Choi T."/>
            <person name="Kim D."/>
            <person name="Ryu S."/>
            <person name="Kim W."/>
        </authorList>
    </citation>
    <scope>NUCLEOTIDE SEQUENCE [LARGE SCALE GENOMIC DNA]</scope>
    <source>
        <tissue evidence="1">Muscle</tissue>
    </source>
</reference>
<gene>
    <name evidence="1" type="ORF">E2C01_029528</name>
</gene>
<sequence length="87" mass="9722">MAKGPMPRSTSCSGEYLKEVRHGALDHDGAFLIPTITIQILLHPPEVGPPSLHRRRHLHLITEPVKLRRSIQCAWTPAASVRCYFAS</sequence>
<protein>
    <submittedName>
        <fullName evidence="1">Uncharacterized protein</fullName>
    </submittedName>
</protein>
<name>A0A5B7EN62_PORTR</name>
<evidence type="ECO:0000313" key="1">
    <source>
        <dbReference type="EMBL" id="MPC36080.1"/>
    </source>
</evidence>
<accession>A0A5B7EN62</accession>
<organism evidence="1 2">
    <name type="scientific">Portunus trituberculatus</name>
    <name type="common">Swimming crab</name>
    <name type="synonym">Neptunus trituberculatus</name>
    <dbReference type="NCBI Taxonomy" id="210409"/>
    <lineage>
        <taxon>Eukaryota</taxon>
        <taxon>Metazoa</taxon>
        <taxon>Ecdysozoa</taxon>
        <taxon>Arthropoda</taxon>
        <taxon>Crustacea</taxon>
        <taxon>Multicrustacea</taxon>
        <taxon>Malacostraca</taxon>
        <taxon>Eumalacostraca</taxon>
        <taxon>Eucarida</taxon>
        <taxon>Decapoda</taxon>
        <taxon>Pleocyemata</taxon>
        <taxon>Brachyura</taxon>
        <taxon>Eubrachyura</taxon>
        <taxon>Portunoidea</taxon>
        <taxon>Portunidae</taxon>
        <taxon>Portuninae</taxon>
        <taxon>Portunus</taxon>
    </lineage>
</organism>
<keyword evidence="2" id="KW-1185">Reference proteome</keyword>
<dbReference type="EMBL" id="VSRR010003423">
    <property type="protein sequence ID" value="MPC36080.1"/>
    <property type="molecule type" value="Genomic_DNA"/>
</dbReference>
<dbReference type="AlphaFoldDB" id="A0A5B7EN62"/>
<evidence type="ECO:0000313" key="2">
    <source>
        <dbReference type="Proteomes" id="UP000324222"/>
    </source>
</evidence>